<keyword evidence="3" id="KW-1185">Reference proteome</keyword>
<proteinExistence type="predicted"/>
<name>A0A397VK78_9GLOM</name>
<reference evidence="2 3" key="1">
    <citation type="submission" date="2018-06" db="EMBL/GenBank/DDBJ databases">
        <title>Comparative genomics reveals the genomic features of Rhizophagus irregularis, R. cerebriforme, R. diaphanum and Gigaspora rosea, and their symbiotic lifestyle signature.</title>
        <authorList>
            <person name="Morin E."/>
            <person name="San Clemente H."/>
            <person name="Chen E.C.H."/>
            <person name="De La Providencia I."/>
            <person name="Hainaut M."/>
            <person name="Kuo A."/>
            <person name="Kohler A."/>
            <person name="Murat C."/>
            <person name="Tang N."/>
            <person name="Roy S."/>
            <person name="Loubradou J."/>
            <person name="Henrissat B."/>
            <person name="Grigoriev I.V."/>
            <person name="Corradi N."/>
            <person name="Roux C."/>
            <person name="Martin F.M."/>
        </authorList>
    </citation>
    <scope>NUCLEOTIDE SEQUENCE [LARGE SCALE GENOMIC DNA]</scope>
    <source>
        <strain evidence="2 3">DAOM 194757</strain>
    </source>
</reference>
<accession>A0A397VK78</accession>
<evidence type="ECO:0000313" key="3">
    <source>
        <dbReference type="Proteomes" id="UP000266673"/>
    </source>
</evidence>
<organism evidence="2 3">
    <name type="scientific">Gigaspora rosea</name>
    <dbReference type="NCBI Taxonomy" id="44941"/>
    <lineage>
        <taxon>Eukaryota</taxon>
        <taxon>Fungi</taxon>
        <taxon>Fungi incertae sedis</taxon>
        <taxon>Mucoromycota</taxon>
        <taxon>Glomeromycotina</taxon>
        <taxon>Glomeromycetes</taxon>
        <taxon>Diversisporales</taxon>
        <taxon>Gigasporaceae</taxon>
        <taxon>Gigaspora</taxon>
    </lineage>
</organism>
<keyword evidence="1" id="KW-0732">Signal</keyword>
<dbReference type="AlphaFoldDB" id="A0A397VK78"/>
<evidence type="ECO:0000256" key="1">
    <source>
        <dbReference type="SAM" id="SignalP"/>
    </source>
</evidence>
<dbReference type="EMBL" id="QKWP01000317">
    <property type="protein sequence ID" value="RIB22258.1"/>
    <property type="molecule type" value="Genomic_DNA"/>
</dbReference>
<evidence type="ECO:0000313" key="2">
    <source>
        <dbReference type="EMBL" id="RIB22258.1"/>
    </source>
</evidence>
<feature type="signal peptide" evidence="1">
    <location>
        <begin position="1"/>
        <end position="19"/>
    </location>
</feature>
<comment type="caution">
    <text evidence="2">The sequence shown here is derived from an EMBL/GenBank/DDBJ whole genome shotgun (WGS) entry which is preliminary data.</text>
</comment>
<dbReference type="Proteomes" id="UP000266673">
    <property type="component" value="Unassembled WGS sequence"/>
</dbReference>
<evidence type="ECO:0008006" key="4">
    <source>
        <dbReference type="Google" id="ProtNLM"/>
    </source>
</evidence>
<protein>
    <recommendedName>
        <fullName evidence="4">MD-2-related lipid-recognition domain-containing protein</fullName>
    </recommendedName>
</protein>
<sequence length="157" mass="16956">MKNFIFASILLALLLTVNAAPFQLNKRAITFGPCASKDPVDFIDVKIGTDSPKSGEKESFDVSGKLTIHDITNGKTVLLIEYLDEKGNQLADPYIQSFSDSIKAGNPFNISVSNIPTPKLPDSYFLGVVVGDDTPFGCAVVNVGRSSEKSKILIFIN</sequence>
<feature type="chain" id="PRO_5017470870" description="MD-2-related lipid-recognition domain-containing protein" evidence="1">
    <location>
        <begin position="20"/>
        <end position="157"/>
    </location>
</feature>
<gene>
    <name evidence="2" type="ORF">C2G38_2033707</name>
</gene>